<feature type="binding site" evidence="11">
    <location>
        <position position="76"/>
    </location>
    <ligand>
        <name>Mg(2+)</name>
        <dbReference type="ChEBI" id="CHEBI:18420"/>
    </ligand>
</feature>
<keyword evidence="11" id="KW-0479">Metal-binding</keyword>
<dbReference type="HAMAP" id="MF_01021">
    <property type="entry name" value="HisI"/>
    <property type="match status" value="1"/>
</dbReference>
<dbReference type="GO" id="GO:0004636">
    <property type="term" value="F:phosphoribosyl-ATP diphosphatase activity"/>
    <property type="evidence" value="ECO:0007669"/>
    <property type="project" value="UniProtKB-EC"/>
</dbReference>
<dbReference type="PANTHER" id="PTHR42945:SF9">
    <property type="entry name" value="HISTIDINE BIOSYNTHESIS BIFUNCTIONAL PROTEIN HISIE"/>
    <property type="match status" value="1"/>
</dbReference>
<comment type="similarity">
    <text evidence="11">Belongs to the PRA-CH family.</text>
</comment>
<dbReference type="NCBIfam" id="NF000768">
    <property type="entry name" value="PRK00051.1"/>
    <property type="match status" value="1"/>
</dbReference>
<comment type="similarity">
    <text evidence="5">In the C-terminal section; belongs to the PRA-PH family.</text>
</comment>
<evidence type="ECO:0000259" key="12">
    <source>
        <dbReference type="Pfam" id="PF01502"/>
    </source>
</evidence>
<dbReference type="InterPro" id="IPR002496">
    <property type="entry name" value="PRib_AMP_CycHydrolase_dom"/>
</dbReference>
<feature type="binding site" evidence="11">
    <location>
        <position position="72"/>
    </location>
    <ligand>
        <name>Mg(2+)</name>
        <dbReference type="ChEBI" id="CHEBI:18420"/>
    </ligand>
</feature>
<dbReference type="PATRIC" id="fig|1423759.3.peg.1843"/>
<evidence type="ECO:0000256" key="5">
    <source>
        <dbReference type="ARBA" id="ARBA00007731"/>
    </source>
</evidence>
<reference evidence="13 14" key="1">
    <citation type="journal article" date="2015" name="Genome Announc.">
        <title>Expanding the biotechnology potential of lactobacilli through comparative genomics of 213 strains and associated genera.</title>
        <authorList>
            <person name="Sun Z."/>
            <person name="Harris H.M."/>
            <person name="McCann A."/>
            <person name="Guo C."/>
            <person name="Argimon S."/>
            <person name="Zhang W."/>
            <person name="Yang X."/>
            <person name="Jeffery I.B."/>
            <person name="Cooney J.C."/>
            <person name="Kagawa T.F."/>
            <person name="Liu W."/>
            <person name="Song Y."/>
            <person name="Salvetti E."/>
            <person name="Wrobel A."/>
            <person name="Rasinkangas P."/>
            <person name="Parkhill J."/>
            <person name="Rea M.C."/>
            <person name="O'Sullivan O."/>
            <person name="Ritari J."/>
            <person name="Douillard F.P."/>
            <person name="Paul Ross R."/>
            <person name="Yang R."/>
            <person name="Briner A.E."/>
            <person name="Felis G.E."/>
            <person name="de Vos W.M."/>
            <person name="Barrangou R."/>
            <person name="Klaenhammer T.R."/>
            <person name="Caufield P.W."/>
            <person name="Cui Y."/>
            <person name="Zhang H."/>
            <person name="O'Toole P.W."/>
        </authorList>
    </citation>
    <scope>NUCLEOTIDE SEQUENCE [LARGE SCALE GENOMIC DNA]</scope>
    <source>
        <strain evidence="13 14">DSM 19519</strain>
    </source>
</reference>
<evidence type="ECO:0000256" key="9">
    <source>
        <dbReference type="ARBA" id="ARBA00022801"/>
    </source>
</evidence>
<comment type="cofactor">
    <cofactor evidence="11">
        <name>Mg(2+)</name>
        <dbReference type="ChEBI" id="CHEBI:18420"/>
    </cofactor>
    <text evidence="11">Binds 1 Mg(2+) ion per subunit.</text>
</comment>
<dbReference type="OrthoDB" id="9795769at2"/>
<comment type="function">
    <text evidence="11">Catalyzes the hydrolysis of the adenine ring of phosphoribosyl-AMP.</text>
</comment>
<evidence type="ECO:0000256" key="2">
    <source>
        <dbReference type="ARBA" id="ARBA00001460"/>
    </source>
</evidence>
<keyword evidence="11" id="KW-0862">Zinc</keyword>
<dbReference type="Gene3D" id="3.10.20.810">
    <property type="entry name" value="Phosphoribosyl-AMP cyclohydrolase"/>
    <property type="match status" value="1"/>
</dbReference>
<comment type="catalytic activity">
    <reaction evidence="2">
        <text>1-(5-phospho-beta-D-ribosyl)-ATP + H2O = 1-(5-phospho-beta-D-ribosyl)-5'-AMP + diphosphate + H(+)</text>
        <dbReference type="Rhea" id="RHEA:22828"/>
        <dbReference type="ChEBI" id="CHEBI:15377"/>
        <dbReference type="ChEBI" id="CHEBI:15378"/>
        <dbReference type="ChEBI" id="CHEBI:33019"/>
        <dbReference type="ChEBI" id="CHEBI:59457"/>
        <dbReference type="ChEBI" id="CHEBI:73183"/>
        <dbReference type="EC" id="3.6.1.31"/>
    </reaction>
</comment>
<dbReference type="GO" id="GO:0004635">
    <property type="term" value="F:phosphoribosyl-AMP cyclohydrolase activity"/>
    <property type="evidence" value="ECO:0007669"/>
    <property type="project" value="UniProtKB-UniRule"/>
</dbReference>
<comment type="pathway">
    <text evidence="4">Amino-acid biosynthesis; L-histidine biosynthesis; L-histidine from 5-phospho-alpha-D-ribose 1-diphosphate: step 2/9.</text>
</comment>
<evidence type="ECO:0000256" key="4">
    <source>
        <dbReference type="ARBA" id="ARBA00005204"/>
    </source>
</evidence>
<dbReference type="GeneID" id="98311535"/>
<dbReference type="AlphaFoldDB" id="A0A0R1M7G1"/>
<dbReference type="Pfam" id="PF01502">
    <property type="entry name" value="PRA-CH"/>
    <property type="match status" value="1"/>
</dbReference>
<evidence type="ECO:0000256" key="3">
    <source>
        <dbReference type="ARBA" id="ARBA00005169"/>
    </source>
</evidence>
<feature type="binding site" evidence="11">
    <location>
        <position position="73"/>
    </location>
    <ligand>
        <name>Zn(2+)</name>
        <dbReference type="ChEBI" id="CHEBI:29105"/>
        <note>ligand shared between dimeric partners</note>
    </ligand>
</feature>
<keyword evidence="14" id="KW-1185">Reference proteome</keyword>
<dbReference type="GO" id="GO:0008270">
    <property type="term" value="F:zinc ion binding"/>
    <property type="evidence" value="ECO:0007669"/>
    <property type="project" value="UniProtKB-UniRule"/>
</dbReference>
<keyword evidence="8 11" id="KW-0028">Amino-acid biosynthesis</keyword>
<evidence type="ECO:0000256" key="11">
    <source>
        <dbReference type="HAMAP-Rule" id="MF_01021"/>
    </source>
</evidence>
<dbReference type="SUPFAM" id="SSF141734">
    <property type="entry name" value="HisI-like"/>
    <property type="match status" value="1"/>
</dbReference>
<comment type="subunit">
    <text evidence="11">Homodimer.</text>
</comment>
<dbReference type="InterPro" id="IPR026660">
    <property type="entry name" value="PRA-CH"/>
</dbReference>
<dbReference type="FunFam" id="3.10.20.810:FF:000001">
    <property type="entry name" value="Histidine biosynthesis bifunctional protein HisIE"/>
    <property type="match status" value="1"/>
</dbReference>
<accession>A0A0R1M7G1</accession>
<feature type="binding site" evidence="11">
    <location>
        <position position="89"/>
    </location>
    <ligand>
        <name>Zn(2+)</name>
        <dbReference type="ChEBI" id="CHEBI:29105"/>
        <note>ligand shared between dimeric partners</note>
    </ligand>
</feature>
<comment type="cofactor">
    <cofactor evidence="11">
        <name>Zn(2+)</name>
        <dbReference type="ChEBI" id="CHEBI:29105"/>
    </cofactor>
    <text evidence="11">Binds 1 zinc ion per subunit.</text>
</comment>
<comment type="catalytic activity">
    <reaction evidence="1 11">
        <text>1-(5-phospho-beta-D-ribosyl)-5'-AMP + H2O = 1-(5-phospho-beta-D-ribosyl)-5-[(5-phospho-beta-D-ribosylamino)methylideneamino]imidazole-4-carboxamide</text>
        <dbReference type="Rhea" id="RHEA:20049"/>
        <dbReference type="ChEBI" id="CHEBI:15377"/>
        <dbReference type="ChEBI" id="CHEBI:58435"/>
        <dbReference type="ChEBI" id="CHEBI:59457"/>
        <dbReference type="EC" id="3.5.4.19"/>
    </reaction>
</comment>
<dbReference type="RefSeq" id="WP_057870313.1">
    <property type="nucleotide sequence ID" value="NZ_AZDX01000054.1"/>
</dbReference>
<dbReference type="EC" id="3.5.4.19" evidence="11"/>
<protein>
    <recommendedName>
        <fullName evidence="11">Phosphoribosyl-AMP cyclohydrolase</fullName>
        <shortName evidence="11">PRA-CH</shortName>
        <ecNumber evidence="11">3.5.4.19</ecNumber>
    </recommendedName>
</protein>
<feature type="domain" description="Phosphoribosyl-AMP cyclohydrolase" evidence="12">
    <location>
        <begin position="25"/>
        <end position="98"/>
    </location>
</feature>
<dbReference type="PANTHER" id="PTHR42945">
    <property type="entry name" value="HISTIDINE BIOSYNTHESIS BIFUNCTIONAL PROTEIN"/>
    <property type="match status" value="1"/>
</dbReference>
<comment type="caution">
    <text evidence="13">The sequence shown here is derived from an EMBL/GenBank/DDBJ whole genome shotgun (WGS) entry which is preliminary data.</text>
</comment>
<evidence type="ECO:0000256" key="7">
    <source>
        <dbReference type="ARBA" id="ARBA00022490"/>
    </source>
</evidence>
<evidence type="ECO:0000313" key="14">
    <source>
        <dbReference type="Proteomes" id="UP000051448"/>
    </source>
</evidence>
<gene>
    <name evidence="11" type="primary">hisI</name>
    <name evidence="13" type="ORF">FC92_GL001763</name>
</gene>
<evidence type="ECO:0000256" key="8">
    <source>
        <dbReference type="ARBA" id="ARBA00022605"/>
    </source>
</evidence>
<sequence>MNRPNFAKGLVTSVIVDEETGDVLMVAWMNEESYEKTIMTGETWFWSRSRQELWHKGETSGNTQIVKSILLDCDQDTLLIRVKPAGPACHTGKRTCFFEEIKFKGEN</sequence>
<dbReference type="STRING" id="1423759.FC92_GL001763"/>
<name>A0A0R1M7G1_9LACO</name>
<feature type="binding site" evidence="11">
    <location>
        <position position="96"/>
    </location>
    <ligand>
        <name>Zn(2+)</name>
        <dbReference type="ChEBI" id="CHEBI:29105"/>
        <note>ligand shared between dimeric partners</note>
    </ligand>
</feature>
<evidence type="ECO:0000313" key="13">
    <source>
        <dbReference type="EMBL" id="KRL04119.1"/>
    </source>
</evidence>
<evidence type="ECO:0000256" key="6">
    <source>
        <dbReference type="ARBA" id="ARBA00008299"/>
    </source>
</evidence>
<proteinExistence type="inferred from homology"/>
<keyword evidence="7 11" id="KW-0963">Cytoplasm</keyword>
<organism evidence="13 14">
    <name type="scientific">Liquorilactobacillus hordei DSM 19519</name>
    <dbReference type="NCBI Taxonomy" id="1423759"/>
    <lineage>
        <taxon>Bacteria</taxon>
        <taxon>Bacillati</taxon>
        <taxon>Bacillota</taxon>
        <taxon>Bacilli</taxon>
        <taxon>Lactobacillales</taxon>
        <taxon>Lactobacillaceae</taxon>
        <taxon>Liquorilactobacillus</taxon>
    </lineage>
</organism>
<comment type="pathway">
    <text evidence="3 11">Amino-acid biosynthesis; L-histidine biosynthesis; L-histidine from 5-phospho-alpha-D-ribose 1-diphosphate: step 3/9.</text>
</comment>
<feature type="binding site" evidence="11">
    <location>
        <position position="74"/>
    </location>
    <ligand>
        <name>Mg(2+)</name>
        <dbReference type="ChEBI" id="CHEBI:18420"/>
    </ligand>
</feature>
<dbReference type="GO" id="GO:0000287">
    <property type="term" value="F:magnesium ion binding"/>
    <property type="evidence" value="ECO:0007669"/>
    <property type="project" value="UniProtKB-UniRule"/>
</dbReference>
<evidence type="ECO:0000256" key="1">
    <source>
        <dbReference type="ARBA" id="ARBA00000024"/>
    </source>
</evidence>
<keyword evidence="9 11" id="KW-0378">Hydrolase</keyword>
<dbReference type="Proteomes" id="UP000051448">
    <property type="component" value="Unassembled WGS sequence"/>
</dbReference>
<dbReference type="GO" id="GO:0000105">
    <property type="term" value="P:L-histidine biosynthetic process"/>
    <property type="evidence" value="ECO:0007669"/>
    <property type="project" value="UniProtKB-UniRule"/>
</dbReference>
<comment type="subcellular location">
    <subcellularLocation>
        <location evidence="11">Cytoplasm</location>
    </subcellularLocation>
</comment>
<dbReference type="InterPro" id="IPR038019">
    <property type="entry name" value="PRib_AMP_CycHydrolase_sf"/>
</dbReference>
<keyword evidence="10 11" id="KW-0368">Histidine biosynthesis</keyword>
<comment type="similarity">
    <text evidence="6">In the N-terminal section; belongs to the PRA-CH family.</text>
</comment>
<dbReference type="UniPathway" id="UPA00031">
    <property type="reaction ID" value="UER00008"/>
</dbReference>
<dbReference type="EMBL" id="AZDX01000054">
    <property type="protein sequence ID" value="KRL04119.1"/>
    <property type="molecule type" value="Genomic_DNA"/>
</dbReference>
<evidence type="ECO:0000256" key="10">
    <source>
        <dbReference type="ARBA" id="ARBA00023102"/>
    </source>
</evidence>
<keyword evidence="11" id="KW-0460">Magnesium</keyword>
<dbReference type="GO" id="GO:0005737">
    <property type="term" value="C:cytoplasm"/>
    <property type="evidence" value="ECO:0007669"/>
    <property type="project" value="UniProtKB-SubCell"/>
</dbReference>